<dbReference type="Proteomes" id="UP001500928">
    <property type="component" value="Unassembled WGS sequence"/>
</dbReference>
<feature type="transmembrane region" description="Helical" evidence="5">
    <location>
        <begin position="252"/>
        <end position="274"/>
    </location>
</feature>
<dbReference type="CDD" id="cd00400">
    <property type="entry name" value="Voltage_gated_ClC"/>
    <property type="match status" value="1"/>
</dbReference>
<accession>A0ABP9BS26</accession>
<evidence type="ECO:0000256" key="2">
    <source>
        <dbReference type="ARBA" id="ARBA00022692"/>
    </source>
</evidence>
<dbReference type="RefSeq" id="WP_345419366.1">
    <property type="nucleotide sequence ID" value="NZ_BAABHO010000036.1"/>
</dbReference>
<feature type="transmembrane region" description="Helical" evidence="5">
    <location>
        <begin position="407"/>
        <end position="434"/>
    </location>
</feature>
<name>A0ABP9BS26_9PSEU</name>
<feature type="transmembrane region" description="Helical" evidence="5">
    <location>
        <begin position="286"/>
        <end position="305"/>
    </location>
</feature>
<comment type="caution">
    <text evidence="6">The sequence shown here is derived from an EMBL/GenBank/DDBJ whole genome shotgun (WGS) entry which is preliminary data.</text>
</comment>
<feature type="transmembrane region" description="Helical" evidence="5">
    <location>
        <begin position="191"/>
        <end position="214"/>
    </location>
</feature>
<dbReference type="InterPro" id="IPR001807">
    <property type="entry name" value="ClC"/>
</dbReference>
<protein>
    <submittedName>
        <fullName evidence="6">Chloride channel protein</fullName>
    </submittedName>
</protein>
<feature type="transmembrane region" description="Helical" evidence="5">
    <location>
        <begin position="381"/>
        <end position="400"/>
    </location>
</feature>
<keyword evidence="7" id="KW-1185">Reference proteome</keyword>
<dbReference type="EMBL" id="BAABHO010000036">
    <property type="protein sequence ID" value="GAA4799696.1"/>
    <property type="molecule type" value="Genomic_DNA"/>
</dbReference>
<evidence type="ECO:0000256" key="5">
    <source>
        <dbReference type="SAM" id="Phobius"/>
    </source>
</evidence>
<feature type="transmembrane region" description="Helical" evidence="5">
    <location>
        <begin position="34"/>
        <end position="58"/>
    </location>
</feature>
<dbReference type="PANTHER" id="PTHR43427:SF12">
    <property type="entry name" value="CHLORIDE TRANSPORTER"/>
    <property type="match status" value="1"/>
</dbReference>
<gene>
    <name evidence="6" type="ORF">GCM10023200_40710</name>
</gene>
<evidence type="ECO:0000256" key="1">
    <source>
        <dbReference type="ARBA" id="ARBA00004141"/>
    </source>
</evidence>
<dbReference type="PRINTS" id="PR00762">
    <property type="entry name" value="CLCHANNEL"/>
</dbReference>
<evidence type="ECO:0000256" key="3">
    <source>
        <dbReference type="ARBA" id="ARBA00022989"/>
    </source>
</evidence>
<keyword evidence="2 5" id="KW-0812">Transmembrane</keyword>
<dbReference type="Gene3D" id="1.10.3080.10">
    <property type="entry name" value="Clc chloride channel"/>
    <property type="match status" value="1"/>
</dbReference>
<evidence type="ECO:0000313" key="6">
    <source>
        <dbReference type="EMBL" id="GAA4799696.1"/>
    </source>
</evidence>
<proteinExistence type="predicted"/>
<feature type="transmembrane region" description="Helical" evidence="5">
    <location>
        <begin position="167"/>
        <end position="185"/>
    </location>
</feature>
<dbReference type="InterPro" id="IPR014743">
    <property type="entry name" value="Cl-channel_core"/>
</dbReference>
<feature type="transmembrane region" description="Helical" evidence="5">
    <location>
        <begin position="144"/>
        <end position="160"/>
    </location>
</feature>
<dbReference type="PANTHER" id="PTHR43427">
    <property type="entry name" value="CHLORIDE CHANNEL PROTEIN CLC-E"/>
    <property type="match status" value="1"/>
</dbReference>
<dbReference type="InterPro" id="IPR050368">
    <property type="entry name" value="ClC-type_chloride_channel"/>
</dbReference>
<dbReference type="SUPFAM" id="SSF81340">
    <property type="entry name" value="Clc chloride channel"/>
    <property type="match status" value="1"/>
</dbReference>
<feature type="transmembrane region" description="Helical" evidence="5">
    <location>
        <begin position="355"/>
        <end position="375"/>
    </location>
</feature>
<feature type="transmembrane region" description="Helical" evidence="5">
    <location>
        <begin position="78"/>
        <end position="99"/>
    </location>
</feature>
<feature type="transmembrane region" description="Helical" evidence="5">
    <location>
        <begin position="325"/>
        <end position="343"/>
    </location>
</feature>
<organism evidence="6 7">
    <name type="scientific">Actinomycetospora chlora</name>
    <dbReference type="NCBI Taxonomy" id="663608"/>
    <lineage>
        <taxon>Bacteria</taxon>
        <taxon>Bacillati</taxon>
        <taxon>Actinomycetota</taxon>
        <taxon>Actinomycetes</taxon>
        <taxon>Pseudonocardiales</taxon>
        <taxon>Pseudonocardiaceae</taxon>
        <taxon>Actinomycetospora</taxon>
    </lineage>
</organism>
<keyword evidence="3 5" id="KW-1133">Transmembrane helix</keyword>
<keyword evidence="4 5" id="KW-0472">Membrane</keyword>
<evidence type="ECO:0000313" key="7">
    <source>
        <dbReference type="Proteomes" id="UP001500928"/>
    </source>
</evidence>
<evidence type="ECO:0000256" key="4">
    <source>
        <dbReference type="ARBA" id="ARBA00023136"/>
    </source>
</evidence>
<sequence>MSDTTRAGAAPAGTTGAAPNPAELLRSAAYLRMLLLAAVLGVPISALAYGFLVAVAFLQDVLFRRLPTALGLGPAPAWWPLPVLAVGGLLVACTIRYLPGGGGHSPADGFSNHPPPTGRELPGVILAATATLAFGAVLGPEAPLIAIGGGLAVLAVRTAKASLAPSAITVVASTGSFAAISTLLGSPLLGAFLLMEAAGIGGATLGLVLLPGLLASGIGSLIFVGLDSLTGLGSVSLALPDLPPFARPDLAQFGWAIVIGLVAAVLGTAISWTGLRLRALVDRSRLLLTTLAGLVVGGLATVYALTTGHATSDVLFSGQAALPGLLTGAASYSLGALVLLVACKAVGYAVSLSAFRGGPVFPAMFVGAAVGLALAPLPGMAIVPGVAMGIGAMCVVMLRLPLTSVMLAVLLLGTDGLVVTPLVIVAVVVAHVAAARLRPAPHPVEAATAP</sequence>
<dbReference type="Pfam" id="PF00654">
    <property type="entry name" value="Voltage_CLC"/>
    <property type="match status" value="1"/>
</dbReference>
<reference evidence="7" key="1">
    <citation type="journal article" date="2019" name="Int. J. Syst. Evol. Microbiol.">
        <title>The Global Catalogue of Microorganisms (GCM) 10K type strain sequencing project: providing services to taxonomists for standard genome sequencing and annotation.</title>
        <authorList>
            <consortium name="The Broad Institute Genomics Platform"/>
            <consortium name="The Broad Institute Genome Sequencing Center for Infectious Disease"/>
            <person name="Wu L."/>
            <person name="Ma J."/>
        </authorList>
    </citation>
    <scope>NUCLEOTIDE SEQUENCE [LARGE SCALE GENOMIC DNA]</scope>
    <source>
        <strain evidence="7">JCM 17979</strain>
    </source>
</reference>
<comment type="subcellular location">
    <subcellularLocation>
        <location evidence="1">Membrane</location>
        <topology evidence="1">Multi-pass membrane protein</topology>
    </subcellularLocation>
</comment>